<dbReference type="OrthoDB" id="10265068at2759"/>
<evidence type="ECO:0000256" key="1">
    <source>
        <dbReference type="ARBA" id="ARBA00004123"/>
    </source>
</evidence>
<dbReference type="GO" id="GO:0006281">
    <property type="term" value="P:DNA repair"/>
    <property type="evidence" value="ECO:0007669"/>
    <property type="project" value="InterPro"/>
</dbReference>
<evidence type="ECO:0000313" key="4">
    <source>
        <dbReference type="EMBL" id="GMH72706.1"/>
    </source>
</evidence>
<dbReference type="EMBL" id="BRXY01000159">
    <property type="protein sequence ID" value="GMH72706.1"/>
    <property type="molecule type" value="Genomic_DNA"/>
</dbReference>
<evidence type="ECO:0000256" key="2">
    <source>
        <dbReference type="ARBA" id="ARBA00023242"/>
    </source>
</evidence>
<evidence type="ECO:0000313" key="5">
    <source>
        <dbReference type="Proteomes" id="UP001165085"/>
    </source>
</evidence>
<organism evidence="4 5">
    <name type="scientific">Triparma strigata</name>
    <dbReference type="NCBI Taxonomy" id="1606541"/>
    <lineage>
        <taxon>Eukaryota</taxon>
        <taxon>Sar</taxon>
        <taxon>Stramenopiles</taxon>
        <taxon>Ochrophyta</taxon>
        <taxon>Bolidophyceae</taxon>
        <taxon>Parmales</taxon>
        <taxon>Triparmaceae</taxon>
        <taxon>Triparma</taxon>
    </lineage>
</organism>
<dbReference type="Gene3D" id="1.10.340.30">
    <property type="entry name" value="Hypothetical protein, domain 2"/>
    <property type="match status" value="1"/>
</dbReference>
<dbReference type="GO" id="GO:0003677">
    <property type="term" value="F:DNA binding"/>
    <property type="evidence" value="ECO:0007669"/>
    <property type="project" value="InterPro"/>
</dbReference>
<comment type="caution">
    <text evidence="4">The sequence shown here is derived from an EMBL/GenBank/DDBJ whole genome shotgun (WGS) entry which is preliminary data.</text>
</comment>
<feature type="compositionally biased region" description="Basic residues" evidence="3">
    <location>
        <begin position="45"/>
        <end position="68"/>
    </location>
</feature>
<dbReference type="PANTHER" id="PTHR15074:SF0">
    <property type="entry name" value="METHYL-CPG-BINDING DOMAIN PROTEIN 4-LIKE PROTEIN"/>
    <property type="match status" value="1"/>
</dbReference>
<sequence>MDRKLSDYEKLREAKIARNNARLSSLGLLNAAEKMRSTVKGAKDAKKKPKAAKKTTPPSKRRTSSRISKKPDALVVGGPGYFKAEKISSSDCSDDESSSSSAIESKSEEIISKMRLEMETMRKNSGVDATKLPCLNSKEEDYRNQAVELWGKSCCPPPSCSWKTFVESRLPTPSPDLPSPLCLMQELYTHDGWTFLCSCVLMTRVSSHDTKDRCIKGFFDLCPKPSDFANLPMDKLKDTINSLGFQFERMKGLKEVTEAWLTRPEFTLDTIAVEKGGNKIAQCGAFAIDSYYTIFKGAAEHVVTCKIKDIERFQKWQRSTTK</sequence>
<proteinExistence type="predicted"/>
<dbReference type="SUPFAM" id="SSF48150">
    <property type="entry name" value="DNA-glycosylase"/>
    <property type="match status" value="1"/>
</dbReference>
<evidence type="ECO:0000256" key="3">
    <source>
        <dbReference type="SAM" id="MobiDB-lite"/>
    </source>
</evidence>
<dbReference type="AlphaFoldDB" id="A0A9W7ALE9"/>
<protein>
    <submittedName>
        <fullName evidence="4">Uncharacterized protein</fullName>
    </submittedName>
</protein>
<dbReference type="PANTHER" id="PTHR15074">
    <property type="entry name" value="METHYL-CPG-BINDING PROTEIN"/>
    <property type="match status" value="1"/>
</dbReference>
<keyword evidence="5" id="KW-1185">Reference proteome</keyword>
<dbReference type="InterPro" id="IPR045138">
    <property type="entry name" value="MeCP2/MBD4"/>
</dbReference>
<accession>A0A9W7ALE9</accession>
<name>A0A9W7ALE9_9STRA</name>
<feature type="region of interest" description="Disordered" evidence="3">
    <location>
        <begin position="36"/>
        <end position="109"/>
    </location>
</feature>
<gene>
    <name evidence="4" type="ORF">TrST_g12110</name>
</gene>
<dbReference type="GO" id="GO:0005634">
    <property type="term" value="C:nucleus"/>
    <property type="evidence" value="ECO:0007669"/>
    <property type="project" value="UniProtKB-SubCell"/>
</dbReference>
<dbReference type="Proteomes" id="UP001165085">
    <property type="component" value="Unassembled WGS sequence"/>
</dbReference>
<dbReference type="InterPro" id="IPR011257">
    <property type="entry name" value="DNA_glycosylase"/>
</dbReference>
<keyword evidence="2" id="KW-0539">Nucleus</keyword>
<dbReference type="GO" id="GO:0003824">
    <property type="term" value="F:catalytic activity"/>
    <property type="evidence" value="ECO:0007669"/>
    <property type="project" value="InterPro"/>
</dbReference>
<comment type="subcellular location">
    <subcellularLocation>
        <location evidence="1">Nucleus</location>
    </subcellularLocation>
</comment>
<reference evidence="5" key="1">
    <citation type="journal article" date="2023" name="Commun. Biol.">
        <title>Genome analysis of Parmales, the sister group of diatoms, reveals the evolutionary specialization of diatoms from phago-mixotrophs to photoautotrophs.</title>
        <authorList>
            <person name="Ban H."/>
            <person name="Sato S."/>
            <person name="Yoshikawa S."/>
            <person name="Yamada K."/>
            <person name="Nakamura Y."/>
            <person name="Ichinomiya M."/>
            <person name="Sato N."/>
            <person name="Blanc-Mathieu R."/>
            <person name="Endo H."/>
            <person name="Kuwata A."/>
            <person name="Ogata H."/>
        </authorList>
    </citation>
    <scope>NUCLEOTIDE SEQUENCE [LARGE SCALE GENOMIC DNA]</scope>
    <source>
        <strain evidence="5">NIES 3701</strain>
    </source>
</reference>